<reference evidence="1 2" key="1">
    <citation type="submission" date="2019-05" db="EMBL/GenBank/DDBJ databases">
        <authorList>
            <person name="Karczewska-Golec J."/>
            <person name="Decewicz P."/>
            <person name="Golec P."/>
        </authorList>
    </citation>
    <scope>NUCLEOTIDE SEQUENCE [LARGE SCALE GENOMIC DNA]</scope>
</reference>
<proteinExistence type="predicted"/>
<protein>
    <submittedName>
        <fullName evidence="1">Uncharacterized protein</fullName>
    </submittedName>
</protein>
<gene>
    <name evidence="1" type="ORF">bb8_p12</name>
</gene>
<dbReference type="EMBL" id="MK984681">
    <property type="protein sequence ID" value="QDB70987.1"/>
    <property type="molecule type" value="Genomic_DNA"/>
</dbReference>
<organism evidence="1 2">
    <name type="scientific">Bordetella phage vB_BbrP_BB8</name>
    <dbReference type="NCBI Taxonomy" id="2587820"/>
    <lineage>
        <taxon>Viruses</taxon>
        <taxon>Duplodnaviria</taxon>
        <taxon>Heunggongvirae</taxon>
        <taxon>Uroviricota</taxon>
        <taxon>Caudoviricetes</taxon>
        <taxon>Autographivirales</taxon>
        <taxon>Autographivirales incertae sedis</taxon>
        <taxon>Vistulavirus</taxon>
        <taxon>Vistulavirus BB8</taxon>
    </lineage>
</organism>
<evidence type="ECO:0000313" key="1">
    <source>
        <dbReference type="EMBL" id="QDB70987.1"/>
    </source>
</evidence>
<keyword evidence="2" id="KW-1185">Reference proteome</keyword>
<sequence>MWSYCVQFVDELGQVLKSTFVSASSPHHAKREALRGGVVPDDCVDIEVTRLS</sequence>
<evidence type="ECO:0000313" key="2">
    <source>
        <dbReference type="Proteomes" id="UP000315813"/>
    </source>
</evidence>
<accession>A0A4Y5TNP4</accession>
<name>A0A4Y5TNP4_9CAUD</name>
<dbReference type="Proteomes" id="UP000315813">
    <property type="component" value="Segment"/>
</dbReference>